<evidence type="ECO:0000313" key="5">
    <source>
        <dbReference type="Proteomes" id="UP000293952"/>
    </source>
</evidence>
<dbReference type="InterPro" id="IPR059177">
    <property type="entry name" value="GH29D-like_dom"/>
</dbReference>
<dbReference type="InterPro" id="IPR014867">
    <property type="entry name" value="Spore_coat_CotH_CotH2/3/7"/>
</dbReference>
<dbReference type="OrthoDB" id="9806464at2"/>
<dbReference type="Pfam" id="PF00932">
    <property type="entry name" value="LTD"/>
    <property type="match status" value="1"/>
</dbReference>
<dbReference type="InterPro" id="IPR026444">
    <property type="entry name" value="Secre_tail"/>
</dbReference>
<dbReference type="Pfam" id="PF08757">
    <property type="entry name" value="CotH"/>
    <property type="match status" value="1"/>
</dbReference>
<proteinExistence type="predicted"/>
<dbReference type="SUPFAM" id="SSF74853">
    <property type="entry name" value="Lamin A/C globular tail domain"/>
    <property type="match status" value="1"/>
</dbReference>
<reference evidence="4 5" key="1">
    <citation type="submission" date="2019-02" db="EMBL/GenBank/DDBJ databases">
        <title>Genome sequence of the sea-ice species Brumimicrobium glaciale.</title>
        <authorList>
            <person name="Bowman J.P."/>
        </authorList>
    </citation>
    <scope>NUCLEOTIDE SEQUENCE [LARGE SCALE GENOMIC DNA]</scope>
    <source>
        <strain evidence="4 5">IC156</strain>
    </source>
</reference>
<keyword evidence="5" id="KW-1185">Reference proteome</keyword>
<dbReference type="InterPro" id="IPR036415">
    <property type="entry name" value="Lamin_tail_dom_sf"/>
</dbReference>
<dbReference type="Proteomes" id="UP000293952">
    <property type="component" value="Unassembled WGS sequence"/>
</dbReference>
<dbReference type="Gene3D" id="2.60.40.1260">
    <property type="entry name" value="Lamin Tail domain"/>
    <property type="match status" value="1"/>
</dbReference>
<comment type="caution">
    <text evidence="4">The sequence shown here is derived from an EMBL/GenBank/DDBJ whole genome shotgun (WGS) entry which is preliminary data.</text>
</comment>
<dbReference type="EMBL" id="SETE01000001">
    <property type="protein sequence ID" value="RYM35885.1"/>
    <property type="molecule type" value="Genomic_DNA"/>
</dbReference>
<dbReference type="Pfam" id="PF13290">
    <property type="entry name" value="CHB_HEX_C_1"/>
    <property type="match status" value="1"/>
</dbReference>
<feature type="chain" id="PRO_5020852574" evidence="2">
    <location>
        <begin position="27"/>
        <end position="1111"/>
    </location>
</feature>
<evidence type="ECO:0000256" key="1">
    <source>
        <dbReference type="ARBA" id="ARBA00022729"/>
    </source>
</evidence>
<dbReference type="Pfam" id="PF18998">
    <property type="entry name" value="Flg_new_2"/>
    <property type="match status" value="1"/>
</dbReference>
<name>A0A4Q4KS72_9FLAO</name>
<evidence type="ECO:0000313" key="4">
    <source>
        <dbReference type="EMBL" id="RYM35885.1"/>
    </source>
</evidence>
<dbReference type="InterPro" id="IPR001322">
    <property type="entry name" value="Lamin_tail_dom"/>
</dbReference>
<dbReference type="AlphaFoldDB" id="A0A4Q4KS72"/>
<dbReference type="PROSITE" id="PS51841">
    <property type="entry name" value="LTD"/>
    <property type="match status" value="1"/>
</dbReference>
<evidence type="ECO:0000256" key="2">
    <source>
        <dbReference type="SAM" id="SignalP"/>
    </source>
</evidence>
<protein>
    <submittedName>
        <fullName evidence="4">T9SS type A sorting domain-containing protein</fullName>
    </submittedName>
</protein>
<dbReference type="Pfam" id="PF18962">
    <property type="entry name" value="Por_Secre_tail"/>
    <property type="match status" value="1"/>
</dbReference>
<evidence type="ECO:0000259" key="3">
    <source>
        <dbReference type="PROSITE" id="PS51841"/>
    </source>
</evidence>
<sequence length="1111" mass="124378">MNKITDSLFYLIFLTFPLILSQKAFAQDIAINEVMTSNNTVIDDEDGDYSDWIELYNYGSASVNLGGFGITDDPTSLYKWVFPAETIQPGEYILVWASSKDRAVQGQQLHTNFKLSSTGEPIILTNVSGAMVDQAAAVELQADVSYGRQPNGTGAWLFFYSSTPEASNTGTGLSELLLPPTFSHESGLYTTGFNLTLSHNNAAADIVYTLDGSEPTPSNLSGTVFNFKNDYPTQIGSSPGPLLSESYTSNSYVSPINVYDRSAYPDQLAAKNTRQSNHYVPTNPVRKATVIKAKAFVNGIGSTTVSKTFFVWSQGNPFDIPVISLQIQEDYLFDYDDGIYTSGVDFDTWRANNPTNNQHYRPEWNNYWRSGSQWEYPVSIELFESTPSLMNSVLNLNGGFRIHGNNSRSLGIKSLRLYARSEYDSNNLFEHDLFDNSIPGTPLPNNSFKRMMLRGNGTGGPVAYDVVFNNVMQPIYDGVTRIKPIIHFINGEYWGLTALRDRFDDKYFALNYGLNDDNIVIIDCKGSNCDLDEGISGDYSTFIAMRDYIINNDMSDQALYDQAAGMLDMVSFIDHIVMEVYAANDSYERKFWKVRNPENTTFGDGKWRLSVQDFEASLKDNINWLENLADITSSPNGAFLGHLLDNEGFKIQFVNRFADVLNTVFTEDYFNGVVNQIFNEITPYLPEDANRYPKSDFYEQSEKLELLDWGTTRQAIQQDQIKAYFAFTEVLDFTLNVSDENAGYINISTIDIKESTPGVPQNPYPWTGQYFHTIPVTLKAIALPGYTFSHWSGDVSGTNSTIEVTATADMQIQANFDAILNPREVVYFWLIDSDIPNDTPLEDFSVTFASNSLPASLTYNSCLVGYPFTLSDPNWRKASFERKNAPTPLNYYPEANNNVSYANSNMRGAQVKQPFKSGNLENNLVFDVPTTDYENISFSVAVMSNGAAETMLIDYWDGSQWISTDLVDPSKMITSTYEVLDFDFSNVTIANDNPDFKIRMRFDGANMTVESGDEVIMNNIVLAGSVKLSTDNLSELATIKVYPNPTTNLINIEASSKVDAIAVYNIYGQEILKSYPNKLKSTINIESFAPGVYLIKIVSNNSEETVRVIKR</sequence>
<organism evidence="4 5">
    <name type="scientific">Brumimicrobium glaciale</name>
    <dbReference type="NCBI Taxonomy" id="200475"/>
    <lineage>
        <taxon>Bacteria</taxon>
        <taxon>Pseudomonadati</taxon>
        <taxon>Bacteroidota</taxon>
        <taxon>Flavobacteriia</taxon>
        <taxon>Flavobacteriales</taxon>
        <taxon>Crocinitomicaceae</taxon>
        <taxon>Brumimicrobium</taxon>
    </lineage>
</organism>
<accession>A0A4Q4KS72</accession>
<gene>
    <name evidence="4" type="ORF">ERX46_02505</name>
</gene>
<dbReference type="RefSeq" id="WP_130092251.1">
    <property type="nucleotide sequence ID" value="NZ_SETE01000001.1"/>
</dbReference>
<feature type="signal peptide" evidence="2">
    <location>
        <begin position="1"/>
        <end position="26"/>
    </location>
</feature>
<dbReference type="InterPro" id="IPR044060">
    <property type="entry name" value="Bacterial_rp_domain"/>
</dbReference>
<dbReference type="NCBIfam" id="TIGR04183">
    <property type="entry name" value="Por_Secre_tail"/>
    <property type="match status" value="1"/>
</dbReference>
<keyword evidence="1 2" id="KW-0732">Signal</keyword>
<feature type="domain" description="LTD" evidence="3">
    <location>
        <begin position="14"/>
        <end position="148"/>
    </location>
</feature>